<dbReference type="InterPro" id="IPR035944">
    <property type="entry name" value="YfbM-like_sf"/>
</dbReference>
<keyword evidence="2" id="KW-1185">Reference proteome</keyword>
<dbReference type="AlphaFoldDB" id="A0A1U7CTD5"/>
<dbReference type="OrthoDB" id="289289at2"/>
<dbReference type="Gene3D" id="3.40.1760.10">
    <property type="entry name" value="YfbM-like super family"/>
    <property type="match status" value="1"/>
</dbReference>
<dbReference type="STRING" id="1387353.BSF38_03675"/>
<dbReference type="Proteomes" id="UP000186309">
    <property type="component" value="Chromosome"/>
</dbReference>
<dbReference type="Pfam" id="PF08974">
    <property type="entry name" value="DUF1877"/>
    <property type="match status" value="1"/>
</dbReference>
<gene>
    <name evidence="1" type="ORF">BSF38_03675</name>
</gene>
<dbReference type="SUPFAM" id="SSF111069">
    <property type="entry name" value="Hypothetical protein yfbM"/>
    <property type="match status" value="1"/>
</dbReference>
<name>A0A1U7CTD5_9BACT</name>
<sequence>MSMSGEYLRVSPDELARLRASTASIVDYLYPEDEHEHPRERRLSVDKSWHAIHYLLNGVPWEGEPPRLNAVLGGEPIGDDDLGYGPVRFLTADEVQEVADALEDVPVFVLLESFDHEALNEAEIYPHDWRGDDQERDLVSSHYTELVAFFRSAAQAGDAMLLYLS</sequence>
<evidence type="ECO:0000313" key="1">
    <source>
        <dbReference type="EMBL" id="APW62143.1"/>
    </source>
</evidence>
<evidence type="ECO:0008006" key="3">
    <source>
        <dbReference type="Google" id="ProtNLM"/>
    </source>
</evidence>
<dbReference type="RefSeq" id="WP_083713066.1">
    <property type="nucleotide sequence ID" value="NZ_CP019082.1"/>
</dbReference>
<dbReference type="InterPro" id="IPR015068">
    <property type="entry name" value="DUF1877"/>
</dbReference>
<dbReference type="EMBL" id="CP019082">
    <property type="protein sequence ID" value="APW62143.1"/>
    <property type="molecule type" value="Genomic_DNA"/>
</dbReference>
<accession>A0A1U7CTD5</accession>
<proteinExistence type="predicted"/>
<protein>
    <recommendedName>
        <fullName evidence="3">DUF1877 family protein</fullName>
    </recommendedName>
</protein>
<organism evidence="1 2">
    <name type="scientific">Paludisphaera borealis</name>
    <dbReference type="NCBI Taxonomy" id="1387353"/>
    <lineage>
        <taxon>Bacteria</taxon>
        <taxon>Pseudomonadati</taxon>
        <taxon>Planctomycetota</taxon>
        <taxon>Planctomycetia</taxon>
        <taxon>Isosphaerales</taxon>
        <taxon>Isosphaeraceae</taxon>
        <taxon>Paludisphaera</taxon>
    </lineage>
</organism>
<dbReference type="KEGG" id="pbor:BSF38_03675"/>
<evidence type="ECO:0000313" key="2">
    <source>
        <dbReference type="Proteomes" id="UP000186309"/>
    </source>
</evidence>
<reference evidence="2" key="1">
    <citation type="submission" date="2016-12" db="EMBL/GenBank/DDBJ databases">
        <title>Comparative genomics of four Isosphaeraceae planctomycetes: a common pool of plasmids and glycoside hydrolase genes.</title>
        <authorList>
            <person name="Ivanova A."/>
        </authorList>
    </citation>
    <scope>NUCLEOTIDE SEQUENCE [LARGE SCALE GENOMIC DNA]</scope>
    <source>
        <strain evidence="2">PX4</strain>
    </source>
</reference>